<evidence type="ECO:0000313" key="2">
    <source>
        <dbReference type="EMBL" id="WED65428.1"/>
    </source>
</evidence>
<name>A0AAF0A137_9BACT</name>
<feature type="region of interest" description="Disordered" evidence="1">
    <location>
        <begin position="60"/>
        <end position="82"/>
    </location>
</feature>
<evidence type="ECO:0000313" key="3">
    <source>
        <dbReference type="Proteomes" id="UP001218638"/>
    </source>
</evidence>
<dbReference type="EMBL" id="CP119075">
    <property type="protein sequence ID" value="WED65428.1"/>
    <property type="molecule type" value="Genomic_DNA"/>
</dbReference>
<proteinExistence type="predicted"/>
<sequence length="82" mass="8797">MTDLERVTALCRKLGAAPEQAATMARQLLKRSEQLASERGCSHVEAMEYLLRLTIQGASGEAPPGFEGGVPPADKPEANDRC</sequence>
<dbReference type="RefSeq" id="WP_330929377.1">
    <property type="nucleotide sequence ID" value="NZ_CP119075.1"/>
</dbReference>
<dbReference type="Proteomes" id="UP001218638">
    <property type="component" value="Chromosome"/>
</dbReference>
<reference evidence="2" key="1">
    <citation type="submission" date="2023-03" db="EMBL/GenBank/DDBJ databases">
        <title>Lomoglobus Profundus gen. nov., sp. nov., a novel member of the phylum Verrucomicrobia, isolated from deep-marine sediment of South China Sea.</title>
        <authorList>
            <person name="Ahmad T."/>
            <person name="Ishaq S.E."/>
            <person name="Wang F."/>
        </authorList>
    </citation>
    <scope>NUCLEOTIDE SEQUENCE</scope>
    <source>
        <strain evidence="2">LMO-M01</strain>
    </source>
</reference>
<dbReference type="KEGG" id="slom:PXH66_01015"/>
<gene>
    <name evidence="2" type="ORF">PXH66_01015</name>
</gene>
<evidence type="ECO:0000256" key="1">
    <source>
        <dbReference type="SAM" id="MobiDB-lite"/>
    </source>
</evidence>
<organism evidence="2 3">
    <name type="scientific">Synoicihabitans lomoniglobus</name>
    <dbReference type="NCBI Taxonomy" id="2909285"/>
    <lineage>
        <taxon>Bacteria</taxon>
        <taxon>Pseudomonadati</taxon>
        <taxon>Verrucomicrobiota</taxon>
        <taxon>Opitutia</taxon>
        <taxon>Opitutales</taxon>
        <taxon>Opitutaceae</taxon>
        <taxon>Synoicihabitans</taxon>
    </lineage>
</organism>
<keyword evidence="3" id="KW-1185">Reference proteome</keyword>
<dbReference type="AlphaFoldDB" id="A0AAF0A137"/>
<protein>
    <submittedName>
        <fullName evidence="2">Uncharacterized protein</fullName>
    </submittedName>
</protein>
<accession>A0AAF0A137</accession>